<keyword evidence="14" id="KW-1185">Reference proteome</keyword>
<keyword evidence="4" id="KW-0337">GPI-anchor biosynthesis</keyword>
<dbReference type="UniPathway" id="UPA00196"/>
<gene>
    <name evidence="13" type="primary">Acey_s0016.g3061</name>
    <name evidence="13" type="synonym">Acey-F28C6.4</name>
    <name evidence="13" type="ORF">Y032_0016g3061</name>
</gene>
<evidence type="ECO:0000256" key="8">
    <source>
        <dbReference type="ARBA" id="ARBA00022989"/>
    </source>
</evidence>
<evidence type="ECO:0000259" key="12">
    <source>
        <dbReference type="Pfam" id="PF19316"/>
    </source>
</evidence>
<keyword evidence="9 11" id="KW-0472">Membrane</keyword>
<evidence type="ECO:0000256" key="7">
    <source>
        <dbReference type="ARBA" id="ARBA00022824"/>
    </source>
</evidence>
<reference evidence="14" key="1">
    <citation type="journal article" date="2015" name="Nat. Genet.">
        <title>The genome and transcriptome of the zoonotic hookworm Ancylostoma ceylanicum identify infection-specific gene families.</title>
        <authorList>
            <person name="Schwarz E.M."/>
            <person name="Hu Y."/>
            <person name="Antoshechkin I."/>
            <person name="Miller M.M."/>
            <person name="Sternberg P.W."/>
            <person name="Aroian R.V."/>
        </authorList>
    </citation>
    <scope>NUCLEOTIDE SEQUENCE</scope>
    <source>
        <strain evidence="14">HY135</strain>
    </source>
</reference>
<dbReference type="GO" id="GO:0005789">
    <property type="term" value="C:endoplasmic reticulum membrane"/>
    <property type="evidence" value="ECO:0007669"/>
    <property type="project" value="UniProtKB-SubCell"/>
</dbReference>
<proteinExistence type="inferred from homology"/>
<dbReference type="Pfam" id="PF19316">
    <property type="entry name" value="PIGO_PIGG"/>
    <property type="match status" value="1"/>
</dbReference>
<comment type="caution">
    <text evidence="13">The sequence shown here is derived from an EMBL/GenBank/DDBJ whole genome shotgun (WGS) entry which is preliminary data.</text>
</comment>
<feature type="transmembrane region" description="Helical" evidence="11">
    <location>
        <begin position="621"/>
        <end position="650"/>
    </location>
</feature>
<keyword evidence="6 11" id="KW-0812">Transmembrane</keyword>
<dbReference type="GO" id="GO:0051267">
    <property type="term" value="F:CP2 mannose-ethanolamine phosphotransferase activity"/>
    <property type="evidence" value="ECO:0007669"/>
    <property type="project" value="TreeGrafter"/>
</dbReference>
<keyword evidence="8 11" id="KW-1133">Transmembrane helix</keyword>
<organism evidence="13 14">
    <name type="scientific">Ancylostoma ceylanicum</name>
    <dbReference type="NCBI Taxonomy" id="53326"/>
    <lineage>
        <taxon>Eukaryota</taxon>
        <taxon>Metazoa</taxon>
        <taxon>Ecdysozoa</taxon>
        <taxon>Nematoda</taxon>
        <taxon>Chromadorea</taxon>
        <taxon>Rhabditida</taxon>
        <taxon>Rhabditina</taxon>
        <taxon>Rhabditomorpha</taxon>
        <taxon>Strongyloidea</taxon>
        <taxon>Ancylostomatidae</taxon>
        <taxon>Ancylostomatinae</taxon>
        <taxon>Ancylostoma</taxon>
    </lineage>
</organism>
<comment type="similarity">
    <text evidence="3">Belongs to the PIGG/PIGN/PIGO family. PIGG subfamily.</text>
</comment>
<evidence type="ECO:0000256" key="10">
    <source>
        <dbReference type="ARBA" id="ARBA00023180"/>
    </source>
</evidence>
<dbReference type="PANTHER" id="PTHR23072:SF0">
    <property type="entry name" value="GPI ETHANOLAMINE PHOSPHATE TRANSFERASE 2"/>
    <property type="match status" value="1"/>
</dbReference>
<keyword evidence="5" id="KW-0808">Transferase</keyword>
<feature type="transmembrane region" description="Helical" evidence="11">
    <location>
        <begin position="599"/>
        <end position="615"/>
    </location>
</feature>
<evidence type="ECO:0000256" key="6">
    <source>
        <dbReference type="ARBA" id="ARBA00022692"/>
    </source>
</evidence>
<evidence type="ECO:0000256" key="1">
    <source>
        <dbReference type="ARBA" id="ARBA00004477"/>
    </source>
</evidence>
<evidence type="ECO:0000313" key="14">
    <source>
        <dbReference type="Proteomes" id="UP000024635"/>
    </source>
</evidence>
<dbReference type="CDD" id="cd16024">
    <property type="entry name" value="GPI_EPT_2"/>
    <property type="match status" value="1"/>
</dbReference>
<comment type="pathway">
    <text evidence="2">Glycolipid biosynthesis; glycosylphosphatidylinositol-anchor biosynthesis.</text>
</comment>
<feature type="transmembrane region" description="Helical" evidence="11">
    <location>
        <begin position="12"/>
        <end position="34"/>
    </location>
</feature>
<evidence type="ECO:0000256" key="11">
    <source>
        <dbReference type="SAM" id="Phobius"/>
    </source>
</evidence>
<evidence type="ECO:0000313" key="13">
    <source>
        <dbReference type="EMBL" id="EYC22994.1"/>
    </source>
</evidence>
<feature type="transmembrane region" description="Helical" evidence="11">
    <location>
        <begin position="671"/>
        <end position="690"/>
    </location>
</feature>
<dbReference type="SUPFAM" id="SSF53649">
    <property type="entry name" value="Alkaline phosphatase-like"/>
    <property type="match status" value="1"/>
</dbReference>
<dbReference type="EMBL" id="JARK01001352">
    <property type="protein sequence ID" value="EYC22994.1"/>
    <property type="molecule type" value="Genomic_DNA"/>
</dbReference>
<evidence type="ECO:0000256" key="5">
    <source>
        <dbReference type="ARBA" id="ARBA00022679"/>
    </source>
</evidence>
<dbReference type="InterPro" id="IPR045687">
    <property type="entry name" value="PIGG/GPI7_C"/>
</dbReference>
<feature type="transmembrane region" description="Helical" evidence="11">
    <location>
        <begin position="710"/>
        <end position="737"/>
    </location>
</feature>
<dbReference type="STRING" id="53326.A0A016V5Q0"/>
<dbReference type="Pfam" id="PF01663">
    <property type="entry name" value="Phosphodiest"/>
    <property type="match status" value="1"/>
</dbReference>
<dbReference type="GO" id="GO:0006506">
    <property type="term" value="P:GPI anchor biosynthetic process"/>
    <property type="evidence" value="ECO:0007669"/>
    <property type="project" value="UniProtKB-UniPathway"/>
</dbReference>
<evidence type="ECO:0000256" key="4">
    <source>
        <dbReference type="ARBA" id="ARBA00022502"/>
    </source>
</evidence>
<dbReference type="OrthoDB" id="272139at2759"/>
<protein>
    <recommendedName>
        <fullName evidence="12">GPI ethanolamine phosphate transferase 2 C-terminal domain-containing protein</fullName>
    </recommendedName>
</protein>
<sequence>MPGKNSSTSATSFQFLLASGIISLAVLSICLGFAGRGDVHTKPVAVVGSDFRGCFEKEARDYLVDPNTKVVLMVIDAWRLSFLVDPDSPMAFLRSSITSGRGVAFATTVQTPTVTMPRIKALTSGTIPSFISLVTNFFATADTKDNWVTSAASKGKKIAFFGDDTWLRLFPDTFAASDGVTSFFVNDFIEVDNNVTRHLDSKLNGDDWDVLILHYLGLDHIGHSLGGISPEMNRKLREMDSIARLVFETVSARAPILLIVMADHGMTNSGSHGGGSEAESRVPMVFLHSKVAIKRGGSLHELPTAQQVDLASTMPFFLGTEIPSESVGLSLIPRLADHWNLADSTLFSAAVQSAMHFSKFMEDHSLQRLRTVDESTRCQEAKAYIAYVQSSQAAKVSREAQQEIIKSQEQVLGWPVYLGLLLIVLGFMVLTGLSCGTTHSKSVRLVFHDQVSYFVFGLYHLSTYSTSLIEEEHDIWYYTSSTVILLYLLRAMRSHKVISSQSLYYNTKCRAGAVLLSLHRLGMSFTAHNRRRWSMRSVSDLLPPPVVPEFRSHLPLIDYLIVDLSPALLFRWSPFLTTSVCICYVLRRIQPKAASRRRTAVPYLLSILICWRIMLGVEHGWLVYLILAGIIATLMMSFPLGAMLYLCYLVRPENIPLLVISFEMGRIMNRVSSSFHLYAILCQTVFFYQGQSSNISSIDIAVGYKGLSSYMAAFVGFQILANFYAAPFAITIGFLWVQLSQE</sequence>
<dbReference type="PANTHER" id="PTHR23072">
    <property type="entry name" value="PHOSPHATIDYLINOSITOL GLYCAN-RELATED"/>
    <property type="match status" value="1"/>
</dbReference>
<dbReference type="InterPro" id="IPR037674">
    <property type="entry name" value="PIG-G_N"/>
</dbReference>
<dbReference type="InterPro" id="IPR039527">
    <property type="entry name" value="PIGG/GPI7"/>
</dbReference>
<dbReference type="AlphaFoldDB" id="A0A016V5Q0"/>
<evidence type="ECO:0000256" key="3">
    <source>
        <dbReference type="ARBA" id="ARBA00005315"/>
    </source>
</evidence>
<dbReference type="Gene3D" id="3.40.720.10">
    <property type="entry name" value="Alkaline Phosphatase, subunit A"/>
    <property type="match status" value="1"/>
</dbReference>
<comment type="subcellular location">
    <subcellularLocation>
        <location evidence="1">Endoplasmic reticulum membrane</location>
        <topology evidence="1">Multi-pass membrane protein</topology>
    </subcellularLocation>
</comment>
<dbReference type="Proteomes" id="UP000024635">
    <property type="component" value="Unassembled WGS sequence"/>
</dbReference>
<feature type="domain" description="GPI ethanolamine phosphate transferase 2 C-terminal" evidence="12">
    <location>
        <begin position="644"/>
        <end position="727"/>
    </location>
</feature>
<evidence type="ECO:0000256" key="2">
    <source>
        <dbReference type="ARBA" id="ARBA00004687"/>
    </source>
</evidence>
<dbReference type="InterPro" id="IPR017850">
    <property type="entry name" value="Alkaline_phosphatase_core_sf"/>
</dbReference>
<evidence type="ECO:0000256" key="9">
    <source>
        <dbReference type="ARBA" id="ARBA00023136"/>
    </source>
</evidence>
<dbReference type="InterPro" id="IPR002591">
    <property type="entry name" value="Phosphodiest/P_Trfase"/>
</dbReference>
<keyword evidence="10" id="KW-0325">Glycoprotein</keyword>
<name>A0A016V5Q0_9BILA</name>
<feature type="transmembrane region" description="Helical" evidence="11">
    <location>
        <begin position="411"/>
        <end position="430"/>
    </location>
</feature>
<keyword evidence="7" id="KW-0256">Endoplasmic reticulum</keyword>
<accession>A0A016V5Q0</accession>